<dbReference type="PROSITE" id="PS01081">
    <property type="entry name" value="HTH_TETR_1"/>
    <property type="match status" value="1"/>
</dbReference>
<dbReference type="PRINTS" id="PR00455">
    <property type="entry name" value="HTHTETR"/>
</dbReference>
<dbReference type="SUPFAM" id="SSF46689">
    <property type="entry name" value="Homeodomain-like"/>
    <property type="match status" value="1"/>
</dbReference>
<dbReference type="RefSeq" id="WP_028541605.1">
    <property type="nucleotide sequence ID" value="NZ_CP017968.3"/>
</dbReference>
<evidence type="ECO:0000256" key="1">
    <source>
        <dbReference type="ARBA" id="ARBA00023125"/>
    </source>
</evidence>
<dbReference type="InterPro" id="IPR001647">
    <property type="entry name" value="HTH_TetR"/>
</dbReference>
<dbReference type="Proteomes" id="UP001229409">
    <property type="component" value="Unassembled WGS sequence"/>
</dbReference>
<dbReference type="Pfam" id="PF14246">
    <property type="entry name" value="TetR_C_7"/>
    <property type="match status" value="1"/>
</dbReference>
<dbReference type="InterPro" id="IPR023772">
    <property type="entry name" value="DNA-bd_HTH_TetR-type_CS"/>
</dbReference>
<dbReference type="EMBL" id="JARVWT010000004">
    <property type="protein sequence ID" value="MDH2331590.1"/>
    <property type="molecule type" value="Genomic_DNA"/>
</dbReference>
<dbReference type="InterPro" id="IPR050109">
    <property type="entry name" value="HTH-type_TetR-like_transc_reg"/>
</dbReference>
<dbReference type="GO" id="GO:0000976">
    <property type="term" value="F:transcription cis-regulatory region binding"/>
    <property type="evidence" value="ECO:0007669"/>
    <property type="project" value="TreeGrafter"/>
</dbReference>
<accession>A0AAJ3MGU0</accession>
<dbReference type="PANTHER" id="PTHR30055">
    <property type="entry name" value="HTH-TYPE TRANSCRIPTIONAL REGULATOR RUTR"/>
    <property type="match status" value="1"/>
</dbReference>
<dbReference type="Pfam" id="PF00440">
    <property type="entry name" value="TetR_N"/>
    <property type="match status" value="1"/>
</dbReference>
<comment type="caution">
    <text evidence="4">The sequence shown here is derived from an EMBL/GenBank/DDBJ whole genome shotgun (WGS) entry which is preliminary data.</text>
</comment>
<evidence type="ECO:0000259" key="3">
    <source>
        <dbReference type="PROSITE" id="PS50977"/>
    </source>
</evidence>
<evidence type="ECO:0000313" key="7">
    <source>
        <dbReference type="Proteomes" id="UP001229409"/>
    </source>
</evidence>
<reference evidence="4" key="3">
    <citation type="submission" date="2023-04" db="EMBL/GenBank/DDBJ databases">
        <title>Uncovering the Secrets of Slow-Growing Bacteria in Tropical Savanna Soil through Cultivation and Genomic Analysis.</title>
        <authorList>
            <person name="Goncalves O.S."/>
            <person name="Santana M.F."/>
        </authorList>
    </citation>
    <scope>NUCLEOTIDE SEQUENCE</scope>
    <source>
        <strain evidence="4">ANTI</strain>
    </source>
</reference>
<proteinExistence type="predicted"/>
<dbReference type="InterPro" id="IPR009057">
    <property type="entry name" value="Homeodomain-like_sf"/>
</dbReference>
<dbReference type="Gene3D" id="1.10.357.10">
    <property type="entry name" value="Tetracycline Repressor, domain 2"/>
    <property type="match status" value="2"/>
</dbReference>
<evidence type="ECO:0000256" key="2">
    <source>
        <dbReference type="PROSITE-ProRule" id="PRU00335"/>
    </source>
</evidence>
<sequence length="205" mass="23194">MGTKSTYHERIKEEKRACAIAAAEELFFEKGYARTTLAQIAKLAGLSTGTLFNHFPTKELIFETIVKHFWELDPEWDFPPVLGSPLQGLIKFGRDYACVLTRDGMAPLFRVVIAEAKQFPELSLFHYELGEGAVHQKLTQYLLDEVQLGNINLPDAAKTANEFMSIIAGQVLWPKMLLLDFSISREQAFQIADEAAHMIINKYAR</sequence>
<keyword evidence="6" id="KW-1185">Reference proteome</keyword>
<dbReference type="InterPro" id="IPR039536">
    <property type="entry name" value="TetR_C_Proteobacteria"/>
</dbReference>
<keyword evidence="1 2" id="KW-0238">DNA-binding</keyword>
<evidence type="ECO:0000313" key="4">
    <source>
        <dbReference type="EMBL" id="MDH2331590.1"/>
    </source>
</evidence>
<feature type="DNA-binding region" description="H-T-H motif" evidence="2">
    <location>
        <begin position="36"/>
        <end position="55"/>
    </location>
</feature>
<reference evidence="6" key="1">
    <citation type="submission" date="2016-05" db="EMBL/GenBank/DDBJ databases">
        <title>Whole genome shotgun sequencing of cultured foodborne pathogen.</title>
        <authorList>
            <person name="Zheng J."/>
            <person name="Timme R."/>
            <person name="Allard M."/>
            <person name="Strain E."/>
            <person name="Luo Y."/>
            <person name="Brown E."/>
        </authorList>
    </citation>
    <scope>NUCLEOTIDE SEQUENCE [LARGE SCALE GENOMIC DNA]</scope>
    <source>
        <strain evidence="6">CFSAN034343</strain>
    </source>
</reference>
<gene>
    <name evidence="5" type="ORF">A7312_25375</name>
    <name evidence="4" type="ORF">QDS18_11990</name>
</gene>
<organism evidence="4 7">
    <name type="scientific">Paenibacillus polymyxa</name>
    <name type="common">Bacillus polymyxa</name>
    <dbReference type="NCBI Taxonomy" id="1406"/>
    <lineage>
        <taxon>Bacteria</taxon>
        <taxon>Bacillati</taxon>
        <taxon>Bacillota</taxon>
        <taxon>Bacilli</taxon>
        <taxon>Bacillales</taxon>
        <taxon>Paenibacillaceae</taxon>
        <taxon>Paenibacillus</taxon>
    </lineage>
</organism>
<dbReference type="GO" id="GO:0003700">
    <property type="term" value="F:DNA-binding transcription factor activity"/>
    <property type="evidence" value="ECO:0007669"/>
    <property type="project" value="TreeGrafter"/>
</dbReference>
<feature type="domain" description="HTH tetR-type" evidence="3">
    <location>
        <begin position="13"/>
        <end position="73"/>
    </location>
</feature>
<protein>
    <submittedName>
        <fullName evidence="4">TetR/AcrR family transcriptional regulator</fullName>
    </submittedName>
</protein>
<evidence type="ECO:0000313" key="5">
    <source>
        <dbReference type="EMBL" id="ODA10241.1"/>
    </source>
</evidence>
<dbReference type="AlphaFoldDB" id="A0AAJ3MGU0"/>
<dbReference type="Proteomes" id="UP000094974">
    <property type="component" value="Unassembled WGS sequence"/>
</dbReference>
<dbReference type="PANTHER" id="PTHR30055:SF146">
    <property type="entry name" value="HTH-TYPE TRANSCRIPTIONAL DUAL REGULATOR CECR"/>
    <property type="match status" value="1"/>
</dbReference>
<dbReference type="PROSITE" id="PS50977">
    <property type="entry name" value="HTH_TETR_2"/>
    <property type="match status" value="1"/>
</dbReference>
<dbReference type="EMBL" id="LYND01000110">
    <property type="protein sequence ID" value="ODA10241.1"/>
    <property type="molecule type" value="Genomic_DNA"/>
</dbReference>
<name>A0AAJ3MGU0_PAEPO</name>
<evidence type="ECO:0000313" key="6">
    <source>
        <dbReference type="Proteomes" id="UP000094974"/>
    </source>
</evidence>
<reference evidence="5" key="2">
    <citation type="submission" date="2016-05" db="EMBL/GenBank/DDBJ databases">
        <authorList>
            <person name="Zheng J."/>
            <person name="Timme R."/>
            <person name="Allard M."/>
            <person name="Strain E."/>
            <person name="Luo Y."/>
            <person name="Brown E."/>
        </authorList>
    </citation>
    <scope>NUCLEOTIDE SEQUENCE</scope>
    <source>
        <strain evidence="5">CFSAN034343</strain>
    </source>
</reference>